<evidence type="ECO:0000256" key="1">
    <source>
        <dbReference type="SAM" id="Phobius"/>
    </source>
</evidence>
<keyword evidence="1" id="KW-0472">Membrane</keyword>
<gene>
    <name evidence="2" type="ORF">KBB96_04130</name>
</gene>
<evidence type="ECO:0008006" key="4">
    <source>
        <dbReference type="Google" id="ProtNLM"/>
    </source>
</evidence>
<feature type="transmembrane region" description="Helical" evidence="1">
    <location>
        <begin position="114"/>
        <end position="135"/>
    </location>
</feature>
<evidence type="ECO:0000313" key="3">
    <source>
        <dbReference type="Proteomes" id="UP000676169"/>
    </source>
</evidence>
<dbReference type="EMBL" id="CP073100">
    <property type="protein sequence ID" value="QUE52082.1"/>
    <property type="molecule type" value="Genomic_DNA"/>
</dbReference>
<name>A0A975J157_9BACT</name>
<dbReference type="AlphaFoldDB" id="A0A975J157"/>
<reference evidence="2" key="1">
    <citation type="submission" date="2021-04" db="EMBL/GenBank/DDBJ databases">
        <title>Luteolibacter sp. 32A isolated from the skin of an Anderson's salamander (Ambystoma andersonii).</title>
        <authorList>
            <person name="Spergser J."/>
            <person name="Busse H.-J."/>
        </authorList>
    </citation>
    <scope>NUCLEOTIDE SEQUENCE</scope>
    <source>
        <strain evidence="2">32A</strain>
    </source>
</reference>
<dbReference type="RefSeq" id="WP_211632611.1">
    <property type="nucleotide sequence ID" value="NZ_CP073100.1"/>
</dbReference>
<feature type="transmembrane region" description="Helical" evidence="1">
    <location>
        <begin position="31"/>
        <end position="58"/>
    </location>
</feature>
<feature type="transmembrane region" description="Helical" evidence="1">
    <location>
        <begin position="90"/>
        <end position="108"/>
    </location>
</feature>
<sequence length="144" mass="14856">MPVCPCESTTAVEKTAVPAAARSSARTAGTLVLSILVAFFPKCPMCWAAYCSALGLAGLAGSPYMEALLPVLVAMLGFHLISLGKQANKVGYGPLLISVAGAATVFLVRRYAPATSWALNGGILLIVGGSVWNSLAMRRCVAVK</sequence>
<proteinExistence type="predicted"/>
<protein>
    <recommendedName>
        <fullName evidence="4">MerC domain-containing protein</fullName>
    </recommendedName>
</protein>
<keyword evidence="1" id="KW-1133">Transmembrane helix</keyword>
<feature type="transmembrane region" description="Helical" evidence="1">
    <location>
        <begin position="64"/>
        <end position="83"/>
    </location>
</feature>
<dbReference type="Proteomes" id="UP000676169">
    <property type="component" value="Chromosome"/>
</dbReference>
<keyword evidence="3" id="KW-1185">Reference proteome</keyword>
<dbReference type="KEGG" id="lamb:KBB96_04130"/>
<keyword evidence="1" id="KW-0812">Transmembrane</keyword>
<evidence type="ECO:0000313" key="2">
    <source>
        <dbReference type="EMBL" id="QUE52082.1"/>
    </source>
</evidence>
<organism evidence="2 3">
    <name type="scientific">Luteolibacter ambystomatis</name>
    <dbReference type="NCBI Taxonomy" id="2824561"/>
    <lineage>
        <taxon>Bacteria</taxon>
        <taxon>Pseudomonadati</taxon>
        <taxon>Verrucomicrobiota</taxon>
        <taxon>Verrucomicrobiia</taxon>
        <taxon>Verrucomicrobiales</taxon>
        <taxon>Verrucomicrobiaceae</taxon>
        <taxon>Luteolibacter</taxon>
    </lineage>
</organism>
<accession>A0A975J157</accession>